<accession>A0A8D5JQQ6</accession>
<organism evidence="1 2">
    <name type="scientific">Desulfomarina profundi</name>
    <dbReference type="NCBI Taxonomy" id="2772557"/>
    <lineage>
        <taxon>Bacteria</taxon>
        <taxon>Pseudomonadati</taxon>
        <taxon>Thermodesulfobacteriota</taxon>
        <taxon>Desulfobulbia</taxon>
        <taxon>Desulfobulbales</taxon>
        <taxon>Desulfobulbaceae</taxon>
        <taxon>Desulfomarina</taxon>
    </lineage>
</organism>
<proteinExistence type="predicted"/>
<name>A0A8D5JQQ6_9BACT</name>
<gene>
    <name evidence="1" type="ORF">DGMP_09840</name>
</gene>
<keyword evidence="2" id="KW-1185">Reference proteome</keyword>
<dbReference type="KEGG" id="dbk:DGMP_09840"/>
<dbReference type="Proteomes" id="UP000826725">
    <property type="component" value="Chromosome"/>
</dbReference>
<reference evidence="1" key="1">
    <citation type="submission" date="2020-09" db="EMBL/GenBank/DDBJ databases">
        <title>Desulfogranum mesoprofundum gen. nov., sp. nov., a novel mesophilic, sulfate-reducing chemolithoautotroph isolated from a deep-sea hydrothermal vent chimney in the Suiyo Seamount.</title>
        <authorList>
            <person name="Hashimoto Y."/>
            <person name="Nakagawa S."/>
        </authorList>
    </citation>
    <scope>NUCLEOTIDE SEQUENCE</scope>
    <source>
        <strain evidence="1">KT2</strain>
    </source>
</reference>
<evidence type="ECO:0000313" key="2">
    <source>
        <dbReference type="Proteomes" id="UP000826725"/>
    </source>
</evidence>
<dbReference type="EMBL" id="AP024086">
    <property type="protein sequence ID" value="BCL60291.1"/>
    <property type="molecule type" value="Genomic_DNA"/>
</dbReference>
<dbReference type="AlphaFoldDB" id="A0A8D5JQQ6"/>
<evidence type="ECO:0000313" key="1">
    <source>
        <dbReference type="EMBL" id="BCL60291.1"/>
    </source>
</evidence>
<protein>
    <submittedName>
        <fullName evidence="1">Uncharacterized protein</fullName>
    </submittedName>
</protein>
<sequence length="204" mass="22561">MEKAIQTPELSLTINPRDMSFYTTLLQSGIEIKCPPYEPVARFLDGLPGFTVDYIADIVQTIFLDGTAVDDLTTPLSGKNPVLALSAAMPGLAGAIFRRNSFHAALRTTPDKKNTQNIETKKVTVTLKLFNSIAFDRGPELLQNSIIIKTGHLLNYLAKRPSLLSQIKQCVLSGKTVNKEDFPFLLADFPRIKLTITTTHDSLR</sequence>